<protein>
    <submittedName>
        <fullName evidence="3">Uncharacterized protein</fullName>
    </submittedName>
</protein>
<accession>A0A4V6D9D1</accession>
<sequence length="82" mass="8424">MEDRGPHGCRLAGVAFLLLPSCRCSQLSLLSALSSPRHRVEEAPSISLCSSTASIPAPPEASKQAIQASASPSPLLNQAAAN</sequence>
<dbReference type="Proteomes" id="UP000298652">
    <property type="component" value="Chromosome 3"/>
</dbReference>
<gene>
    <name evidence="3" type="ORF">SEVIR_3G123250v2</name>
</gene>
<feature type="compositionally biased region" description="Polar residues" evidence="1">
    <location>
        <begin position="64"/>
        <end position="82"/>
    </location>
</feature>
<keyword evidence="2" id="KW-0732">Signal</keyword>
<organism evidence="3 4">
    <name type="scientific">Setaria viridis</name>
    <name type="common">Green bristlegrass</name>
    <name type="synonym">Setaria italica subsp. viridis</name>
    <dbReference type="NCBI Taxonomy" id="4556"/>
    <lineage>
        <taxon>Eukaryota</taxon>
        <taxon>Viridiplantae</taxon>
        <taxon>Streptophyta</taxon>
        <taxon>Embryophyta</taxon>
        <taxon>Tracheophyta</taxon>
        <taxon>Spermatophyta</taxon>
        <taxon>Magnoliopsida</taxon>
        <taxon>Liliopsida</taxon>
        <taxon>Poales</taxon>
        <taxon>Poaceae</taxon>
        <taxon>PACMAD clade</taxon>
        <taxon>Panicoideae</taxon>
        <taxon>Panicodae</taxon>
        <taxon>Paniceae</taxon>
        <taxon>Cenchrinae</taxon>
        <taxon>Setaria</taxon>
    </lineage>
</organism>
<feature type="region of interest" description="Disordered" evidence="1">
    <location>
        <begin position="54"/>
        <end position="82"/>
    </location>
</feature>
<dbReference type="AlphaFoldDB" id="A0A4V6D9D1"/>
<proteinExistence type="predicted"/>
<name>A0A4V6D9D1_SETVI</name>
<dbReference type="EMBL" id="CM016554">
    <property type="protein sequence ID" value="TKW25486.1"/>
    <property type="molecule type" value="Genomic_DNA"/>
</dbReference>
<evidence type="ECO:0000313" key="4">
    <source>
        <dbReference type="Proteomes" id="UP000298652"/>
    </source>
</evidence>
<dbReference type="Gramene" id="TKW25486">
    <property type="protein sequence ID" value="TKW25486"/>
    <property type="gene ID" value="SEVIR_3G123250v2"/>
</dbReference>
<keyword evidence="4" id="KW-1185">Reference proteome</keyword>
<feature type="signal peptide" evidence="2">
    <location>
        <begin position="1"/>
        <end position="24"/>
    </location>
</feature>
<feature type="chain" id="PRO_5020616135" evidence="2">
    <location>
        <begin position="25"/>
        <end position="82"/>
    </location>
</feature>
<evidence type="ECO:0000256" key="1">
    <source>
        <dbReference type="SAM" id="MobiDB-lite"/>
    </source>
</evidence>
<evidence type="ECO:0000313" key="3">
    <source>
        <dbReference type="EMBL" id="TKW25486.1"/>
    </source>
</evidence>
<reference evidence="3" key="1">
    <citation type="submission" date="2019-03" db="EMBL/GenBank/DDBJ databases">
        <title>WGS assembly of Setaria viridis.</title>
        <authorList>
            <person name="Huang P."/>
            <person name="Jenkins J."/>
            <person name="Grimwood J."/>
            <person name="Barry K."/>
            <person name="Healey A."/>
            <person name="Mamidi S."/>
            <person name="Sreedasyam A."/>
            <person name="Shu S."/>
            <person name="Feldman M."/>
            <person name="Wu J."/>
            <person name="Yu Y."/>
            <person name="Chen C."/>
            <person name="Johnson J."/>
            <person name="Rokhsar D."/>
            <person name="Baxter I."/>
            <person name="Schmutz J."/>
            <person name="Brutnell T."/>
            <person name="Kellogg E."/>
        </authorList>
    </citation>
    <scope>NUCLEOTIDE SEQUENCE [LARGE SCALE GENOMIC DNA]</scope>
</reference>
<evidence type="ECO:0000256" key="2">
    <source>
        <dbReference type="SAM" id="SignalP"/>
    </source>
</evidence>